<dbReference type="SUPFAM" id="SSF55186">
    <property type="entry name" value="ThrRS/AlaRS common domain"/>
    <property type="match status" value="1"/>
</dbReference>
<dbReference type="InterPro" id="IPR006083">
    <property type="entry name" value="PRK/URK"/>
</dbReference>
<dbReference type="Proteomes" id="UP000739538">
    <property type="component" value="Unassembled WGS sequence"/>
</dbReference>
<dbReference type="Gene3D" id="3.30.980.10">
    <property type="entry name" value="Threonyl-trna Synthetase, Chain A, domain 2"/>
    <property type="match status" value="1"/>
</dbReference>
<dbReference type="Gene3D" id="3.40.50.300">
    <property type="entry name" value="P-loop containing nucleotide triphosphate hydrolases"/>
    <property type="match status" value="1"/>
</dbReference>
<reference evidence="3" key="2">
    <citation type="journal article" date="2021" name="Microbiome">
        <title>Successional dynamics and alternative stable states in a saline activated sludge microbial community over 9 years.</title>
        <authorList>
            <person name="Wang Y."/>
            <person name="Ye J."/>
            <person name="Ju F."/>
            <person name="Liu L."/>
            <person name="Boyd J.A."/>
            <person name="Deng Y."/>
            <person name="Parks D.H."/>
            <person name="Jiang X."/>
            <person name="Yin X."/>
            <person name="Woodcroft B.J."/>
            <person name="Tyson G.W."/>
            <person name="Hugenholtz P."/>
            <person name="Polz M.F."/>
            <person name="Zhang T."/>
        </authorList>
    </citation>
    <scope>NUCLEOTIDE SEQUENCE</scope>
    <source>
        <strain evidence="3">HKST-UBA02</strain>
    </source>
</reference>
<evidence type="ECO:0000259" key="2">
    <source>
        <dbReference type="Pfam" id="PF00485"/>
    </source>
</evidence>
<reference evidence="3" key="1">
    <citation type="submission" date="2020-04" db="EMBL/GenBank/DDBJ databases">
        <authorList>
            <person name="Zhang T."/>
        </authorList>
    </citation>
    <scope>NUCLEOTIDE SEQUENCE</scope>
    <source>
        <strain evidence="3">HKST-UBA02</strain>
    </source>
</reference>
<dbReference type="Pfam" id="PF00485">
    <property type="entry name" value="PRK"/>
    <property type="match status" value="1"/>
</dbReference>
<feature type="compositionally biased region" description="Low complexity" evidence="1">
    <location>
        <begin position="20"/>
        <end position="30"/>
    </location>
</feature>
<sequence length="599" mass="67331">MSQPANSSGRKRRQTRRRPAATAGTTASPREGANGGALASTQNGNGHRSIRVVLDGTELTCPKGCRASALLAEHPPKSALPTLGVIVNGRLRALDHELVSDCTIRTVQFGSKDGTSIYIRTAVLLLCEAVHEVDPLLNPVVGQSLAGGYSFTLRKNGKLVDRISPALIRQFRTRMTRIVAEDRPIFVERVTVEEALEHFRKVGAQDKVKLLETTRRAEIQWASAGSYKDNINGPVAVRTGSVEKWELVPYESEMVLRFPGPEFDMRPKPRRQTRLYNAYRETRRWNEELGVANIGQLNQAVINGQVSDIIRVAEGFHEKKIAAIADEIAERKNCRLVLVAGPSSSGKTTFTKRLMVQLRVLGLQPVAISMDNYYVNRVDTPKHADGSYNFESLDALDVKLFNEHIHTLIDGGRVETPIYSFTRGERIEKTIPMELGPRDVLITEGIHCLNPRLTEGIARRRTFGIYVSALTQLSIDDHSRIFTADVRMLRRIVRDRLYRNYTADQTLIGWKSVRSGENKYIFPFQENADSMFNSALVYEPAVIRTYAERFLLEVPLDSPAMAEAYRLLRFLHMLVPLFPEEVPQNSIIREFIGGSAFRY</sequence>
<name>A0A956NE24_UNCEI</name>
<protein>
    <submittedName>
        <fullName evidence="3">Nucleoside kinase</fullName>
    </submittedName>
</protein>
<dbReference type="GO" id="GO:0016301">
    <property type="term" value="F:kinase activity"/>
    <property type="evidence" value="ECO:0007669"/>
    <property type="project" value="UniProtKB-KW"/>
</dbReference>
<keyword evidence="3" id="KW-0808">Transferase</keyword>
<evidence type="ECO:0000313" key="3">
    <source>
        <dbReference type="EMBL" id="MCA9757637.1"/>
    </source>
</evidence>
<proteinExistence type="predicted"/>
<accession>A0A956NE24</accession>
<dbReference type="PANTHER" id="PTHR10285">
    <property type="entry name" value="URIDINE KINASE"/>
    <property type="match status" value="1"/>
</dbReference>
<comment type="caution">
    <text evidence="3">The sequence shown here is derived from an EMBL/GenBank/DDBJ whole genome shotgun (WGS) entry which is preliminary data.</text>
</comment>
<evidence type="ECO:0000313" key="4">
    <source>
        <dbReference type="Proteomes" id="UP000739538"/>
    </source>
</evidence>
<evidence type="ECO:0000256" key="1">
    <source>
        <dbReference type="SAM" id="MobiDB-lite"/>
    </source>
</evidence>
<dbReference type="InterPro" id="IPR018163">
    <property type="entry name" value="Thr/Ala-tRNA-synth_IIc_edit"/>
</dbReference>
<dbReference type="SUPFAM" id="SSF52540">
    <property type="entry name" value="P-loop containing nucleoside triphosphate hydrolases"/>
    <property type="match status" value="1"/>
</dbReference>
<dbReference type="GO" id="GO:0005524">
    <property type="term" value="F:ATP binding"/>
    <property type="evidence" value="ECO:0007669"/>
    <property type="project" value="InterPro"/>
</dbReference>
<feature type="domain" description="Phosphoribulokinase/uridine kinase" evidence="2">
    <location>
        <begin position="339"/>
        <end position="534"/>
    </location>
</feature>
<keyword evidence="3" id="KW-0418">Kinase</keyword>
<feature type="compositionally biased region" description="Basic residues" evidence="1">
    <location>
        <begin position="9"/>
        <end position="19"/>
    </location>
</feature>
<dbReference type="AlphaFoldDB" id="A0A956NE24"/>
<dbReference type="EMBL" id="JAGQHS010000110">
    <property type="protein sequence ID" value="MCA9757637.1"/>
    <property type="molecule type" value="Genomic_DNA"/>
</dbReference>
<gene>
    <name evidence="3" type="ORF">KDA27_17670</name>
</gene>
<dbReference type="InterPro" id="IPR027417">
    <property type="entry name" value="P-loop_NTPase"/>
</dbReference>
<feature type="region of interest" description="Disordered" evidence="1">
    <location>
        <begin position="1"/>
        <end position="44"/>
    </location>
</feature>
<organism evidence="3 4">
    <name type="scientific">Eiseniibacteriota bacterium</name>
    <dbReference type="NCBI Taxonomy" id="2212470"/>
    <lineage>
        <taxon>Bacteria</taxon>
        <taxon>Candidatus Eiseniibacteriota</taxon>
    </lineage>
</organism>
<dbReference type="CDD" id="cd02028">
    <property type="entry name" value="UMPK_like"/>
    <property type="match status" value="1"/>
</dbReference>
<dbReference type="PRINTS" id="PR00988">
    <property type="entry name" value="URIDINKINASE"/>
</dbReference>